<feature type="non-terminal residue" evidence="2">
    <location>
        <position position="193"/>
    </location>
</feature>
<keyword evidence="1" id="KW-0732">Signal</keyword>
<name>A0A956M1W2_UNCEI</name>
<comment type="caution">
    <text evidence="2">The sequence shown here is derived from an EMBL/GenBank/DDBJ whole genome shotgun (WGS) entry which is preliminary data.</text>
</comment>
<protein>
    <submittedName>
        <fullName evidence="2">Uncharacterized protein</fullName>
    </submittedName>
</protein>
<organism evidence="2 3">
    <name type="scientific">Eiseniibacteriota bacterium</name>
    <dbReference type="NCBI Taxonomy" id="2212470"/>
    <lineage>
        <taxon>Bacteria</taxon>
        <taxon>Candidatus Eiseniibacteriota</taxon>
    </lineage>
</organism>
<proteinExistence type="predicted"/>
<accession>A0A956M1W2</accession>
<dbReference type="EMBL" id="JAGQHR010000565">
    <property type="protein sequence ID" value="MCA9729077.1"/>
    <property type="molecule type" value="Genomic_DNA"/>
</dbReference>
<feature type="chain" id="PRO_5037109129" evidence="1">
    <location>
        <begin position="29"/>
        <end position="193"/>
    </location>
</feature>
<reference evidence="2" key="1">
    <citation type="submission" date="2020-04" db="EMBL/GenBank/DDBJ databases">
        <authorList>
            <person name="Zhang T."/>
        </authorList>
    </citation>
    <scope>NUCLEOTIDE SEQUENCE</scope>
    <source>
        <strain evidence="2">HKST-UBA01</strain>
    </source>
</reference>
<feature type="signal peptide" evidence="1">
    <location>
        <begin position="1"/>
        <end position="28"/>
    </location>
</feature>
<dbReference type="Proteomes" id="UP000697710">
    <property type="component" value="Unassembled WGS sequence"/>
</dbReference>
<evidence type="ECO:0000313" key="2">
    <source>
        <dbReference type="EMBL" id="MCA9729077.1"/>
    </source>
</evidence>
<reference evidence="2" key="2">
    <citation type="journal article" date="2021" name="Microbiome">
        <title>Successional dynamics and alternative stable states in a saline activated sludge microbial community over 9 years.</title>
        <authorList>
            <person name="Wang Y."/>
            <person name="Ye J."/>
            <person name="Ju F."/>
            <person name="Liu L."/>
            <person name="Boyd J.A."/>
            <person name="Deng Y."/>
            <person name="Parks D.H."/>
            <person name="Jiang X."/>
            <person name="Yin X."/>
            <person name="Woodcroft B.J."/>
            <person name="Tyson G.W."/>
            <person name="Hugenholtz P."/>
            <person name="Polz M.F."/>
            <person name="Zhang T."/>
        </authorList>
    </citation>
    <scope>NUCLEOTIDE SEQUENCE</scope>
    <source>
        <strain evidence="2">HKST-UBA01</strain>
    </source>
</reference>
<evidence type="ECO:0000313" key="3">
    <source>
        <dbReference type="Proteomes" id="UP000697710"/>
    </source>
</evidence>
<gene>
    <name evidence="2" type="ORF">KC729_15405</name>
</gene>
<sequence>MHQGLPRLASVAALTVVAVLSLSQAARSAPAAEEVWKIQDGRITFHFYQDVLDRYGIRMTDIVEMANDPTHPVPPSNDPEWCVGGFRAGKVGQLDLQLLDVSEVERGLSFDITESSDLTFRVQGGIFVPYGLVSGSIRAEGGVTFQSPGSGAEWEMRDFALEYLNLPNDGPGGEPDPDLFRIRCGSGPAPFVI</sequence>
<evidence type="ECO:0000256" key="1">
    <source>
        <dbReference type="SAM" id="SignalP"/>
    </source>
</evidence>
<dbReference type="AlphaFoldDB" id="A0A956M1W2"/>